<evidence type="ECO:0000313" key="2">
    <source>
        <dbReference type="EMBL" id="UVF20456.1"/>
    </source>
</evidence>
<keyword evidence="3" id="KW-1185">Reference proteome</keyword>
<protein>
    <recommendedName>
        <fullName evidence="4">Thiamine pyrophosphate enzyme TPP-binding domain-containing protein</fullName>
    </recommendedName>
</protein>
<sequence length="150" mass="16294">MSPMHVESAIELACRVALSHRGVAHVAIPVDVQEEPEAETKPSNRNLPHHASFAQTQSIGIPNPDAIGRAPERGVKGCEPGGTRRLSRALAERGSAPVEAVVDLTDLLLPPKRMEQYAKNLDKALQNGTPGRDEIKRALEEEPARTMLQE</sequence>
<evidence type="ECO:0000313" key="3">
    <source>
        <dbReference type="Proteomes" id="UP001017257"/>
    </source>
</evidence>
<gene>
    <name evidence="2" type="ORF">HPT29_004745</name>
</gene>
<organism evidence="2 3">
    <name type="scientific">Microvirga terrae</name>
    <dbReference type="NCBI Taxonomy" id="2740529"/>
    <lineage>
        <taxon>Bacteria</taxon>
        <taxon>Pseudomonadati</taxon>
        <taxon>Pseudomonadota</taxon>
        <taxon>Alphaproteobacteria</taxon>
        <taxon>Hyphomicrobiales</taxon>
        <taxon>Methylobacteriaceae</taxon>
        <taxon>Microvirga</taxon>
    </lineage>
</organism>
<feature type="region of interest" description="Disordered" evidence="1">
    <location>
        <begin position="33"/>
        <end position="83"/>
    </location>
</feature>
<evidence type="ECO:0000256" key="1">
    <source>
        <dbReference type="SAM" id="MobiDB-lite"/>
    </source>
</evidence>
<dbReference type="Proteomes" id="UP001017257">
    <property type="component" value="Chromosome"/>
</dbReference>
<evidence type="ECO:0008006" key="4">
    <source>
        <dbReference type="Google" id="ProtNLM"/>
    </source>
</evidence>
<name>A0ABY5RT82_9HYPH</name>
<dbReference type="EMBL" id="CP102845">
    <property type="protein sequence ID" value="UVF20456.1"/>
    <property type="molecule type" value="Genomic_DNA"/>
</dbReference>
<accession>A0ABY5RT82</accession>
<proteinExistence type="predicted"/>
<feature type="region of interest" description="Disordered" evidence="1">
    <location>
        <begin position="122"/>
        <end position="150"/>
    </location>
</feature>
<feature type="compositionally biased region" description="Basic and acidic residues" evidence="1">
    <location>
        <begin position="131"/>
        <end position="144"/>
    </location>
</feature>
<reference evidence="2" key="1">
    <citation type="submission" date="2022-08" db="EMBL/GenBank/DDBJ databases">
        <title>Microvirga terrae sp. nov., isolated from soil.</title>
        <authorList>
            <person name="Kim K.H."/>
            <person name="Seo Y.L."/>
            <person name="Kim J.M."/>
            <person name="Lee J.K."/>
            <person name="Han D.M."/>
            <person name="Jeon C.O."/>
        </authorList>
    </citation>
    <scope>NUCLEOTIDE SEQUENCE</scope>
    <source>
        <strain evidence="2">R24</strain>
    </source>
</reference>
<dbReference type="RefSeq" id="WP_173947899.1">
    <property type="nucleotide sequence ID" value="NZ_CP102845.1"/>
</dbReference>